<dbReference type="Pfam" id="PF01025">
    <property type="entry name" value="GrpE"/>
    <property type="match status" value="1"/>
</dbReference>
<dbReference type="AlphaFoldDB" id="A0A1I6D0P5"/>
<name>A0A1I6D0P5_9FIRM</name>
<keyword evidence="1" id="KW-0143">Chaperone</keyword>
<dbReference type="OrthoDB" id="2679474at2"/>
<evidence type="ECO:0000313" key="2">
    <source>
        <dbReference type="EMBL" id="SFQ99064.1"/>
    </source>
</evidence>
<dbReference type="GO" id="GO:0000774">
    <property type="term" value="F:adenyl-nucleotide exchange factor activity"/>
    <property type="evidence" value="ECO:0007669"/>
    <property type="project" value="InterPro"/>
</dbReference>
<protein>
    <submittedName>
        <fullName evidence="2">Molecular chaperone GrpE (Heat shock protein)</fullName>
    </submittedName>
</protein>
<proteinExistence type="predicted"/>
<organism evidence="2 3">
    <name type="scientific">Desulfoscipio geothermicus DSM 3669</name>
    <dbReference type="NCBI Taxonomy" id="1121426"/>
    <lineage>
        <taxon>Bacteria</taxon>
        <taxon>Bacillati</taxon>
        <taxon>Bacillota</taxon>
        <taxon>Clostridia</taxon>
        <taxon>Eubacteriales</taxon>
        <taxon>Desulfallaceae</taxon>
        <taxon>Desulfoscipio</taxon>
    </lineage>
</organism>
<accession>A0A1I6D0P5</accession>
<dbReference type="GO" id="GO:0006457">
    <property type="term" value="P:protein folding"/>
    <property type="evidence" value="ECO:0007669"/>
    <property type="project" value="InterPro"/>
</dbReference>
<gene>
    <name evidence="2" type="ORF">SAMN05660706_10418</name>
</gene>
<evidence type="ECO:0000256" key="1">
    <source>
        <dbReference type="ARBA" id="ARBA00023186"/>
    </source>
</evidence>
<evidence type="ECO:0000313" key="3">
    <source>
        <dbReference type="Proteomes" id="UP000199584"/>
    </source>
</evidence>
<dbReference type="GO" id="GO:0051087">
    <property type="term" value="F:protein-folding chaperone binding"/>
    <property type="evidence" value="ECO:0007669"/>
    <property type="project" value="InterPro"/>
</dbReference>
<dbReference type="EMBL" id="FOYM01000004">
    <property type="protein sequence ID" value="SFQ99064.1"/>
    <property type="molecule type" value="Genomic_DNA"/>
</dbReference>
<dbReference type="RefSeq" id="WP_092482034.1">
    <property type="nucleotide sequence ID" value="NZ_FOYM01000004.1"/>
</dbReference>
<reference evidence="3" key="1">
    <citation type="submission" date="2016-10" db="EMBL/GenBank/DDBJ databases">
        <authorList>
            <person name="Varghese N."/>
            <person name="Submissions S."/>
        </authorList>
    </citation>
    <scope>NUCLEOTIDE SEQUENCE [LARGE SCALE GENOMIC DNA]</scope>
    <source>
        <strain evidence="3">DSM 3669</strain>
    </source>
</reference>
<dbReference type="GO" id="GO:0042803">
    <property type="term" value="F:protein homodimerization activity"/>
    <property type="evidence" value="ECO:0007669"/>
    <property type="project" value="InterPro"/>
</dbReference>
<dbReference type="Gene3D" id="2.30.22.10">
    <property type="entry name" value="Head domain of nucleotide exchange factor GrpE"/>
    <property type="match status" value="1"/>
</dbReference>
<dbReference type="InterPro" id="IPR009012">
    <property type="entry name" value="GrpE_head"/>
</dbReference>
<dbReference type="InterPro" id="IPR000740">
    <property type="entry name" value="GrpE"/>
</dbReference>
<sequence>MNWKFWEVKKKRDERPSPAVISEQLANIAGRLDNLEAFLKSSQQQVYHIDGQLVQNAGQLTETAAQVQKLARLHYKTGQETQSKLDRLMTGIKKVQQWQEQYLQETVQLQLKEKQITALAEAVMKQLDDIDYIRRVLKDELQDDARDNWRQMLEQWAVRLVQALAEAGILEIDLYGKSFDPRWAEAIATVTRAEALKMCTDTDADALLPYQVVEVTRRGFVTPEGRILRKAQVITVQEEDNYV</sequence>
<keyword evidence="3" id="KW-1185">Reference proteome</keyword>
<dbReference type="Proteomes" id="UP000199584">
    <property type="component" value="Unassembled WGS sequence"/>
</dbReference>
<dbReference type="STRING" id="39060.SAMN05660706_10418"/>
<keyword evidence="2" id="KW-0346">Stress response</keyword>